<dbReference type="RefSeq" id="XP_020069575.1">
    <property type="nucleotide sequence ID" value="XM_020212830.1"/>
</dbReference>
<evidence type="ECO:0000313" key="4">
    <source>
        <dbReference type="Proteomes" id="UP000094389"/>
    </source>
</evidence>
<evidence type="ECO:0000313" key="3">
    <source>
        <dbReference type="EMBL" id="ODV72536.1"/>
    </source>
</evidence>
<dbReference type="OrthoDB" id="10252687at2759"/>
<dbReference type="Pfam" id="PF01399">
    <property type="entry name" value="PCI"/>
    <property type="match status" value="1"/>
</dbReference>
<dbReference type="PANTHER" id="PTHR12732">
    <property type="entry name" value="UNCHARACTERIZED PROTEASOME COMPONENT REGION PCI-CONTAINING"/>
    <property type="match status" value="1"/>
</dbReference>
<proteinExistence type="inferred from homology"/>
<dbReference type="Gene3D" id="1.10.10.10">
    <property type="entry name" value="Winged helix-like DNA-binding domain superfamily/Winged helix DNA-binding domain"/>
    <property type="match status" value="1"/>
</dbReference>
<protein>
    <recommendedName>
        <fullName evidence="2">PCI domain-containing protein</fullName>
    </recommendedName>
</protein>
<dbReference type="SMART" id="SM00753">
    <property type="entry name" value="PAM"/>
    <property type="match status" value="1"/>
</dbReference>
<dbReference type="GO" id="GO:0003723">
    <property type="term" value="F:RNA binding"/>
    <property type="evidence" value="ECO:0007669"/>
    <property type="project" value="InterPro"/>
</dbReference>
<dbReference type="InterPro" id="IPR045114">
    <property type="entry name" value="Csn12-like"/>
</dbReference>
<dbReference type="Proteomes" id="UP000094389">
    <property type="component" value="Unassembled WGS sequence"/>
</dbReference>
<dbReference type="GO" id="GO:0003690">
    <property type="term" value="F:double-stranded DNA binding"/>
    <property type="evidence" value="ECO:0007669"/>
    <property type="project" value="InterPro"/>
</dbReference>
<name>A0A1E4RZ49_CYBJN</name>
<dbReference type="OMA" id="ESQTNWI"/>
<dbReference type="EMBL" id="KV453934">
    <property type="protein sequence ID" value="ODV72536.1"/>
    <property type="molecule type" value="Genomic_DNA"/>
</dbReference>
<keyword evidence="4" id="KW-1185">Reference proteome</keyword>
<dbReference type="PROSITE" id="PS50250">
    <property type="entry name" value="PCI"/>
    <property type="match status" value="1"/>
</dbReference>
<dbReference type="STRING" id="983966.A0A1E4RZ49"/>
<feature type="domain" description="PCI" evidence="2">
    <location>
        <begin position="137"/>
        <end position="336"/>
    </location>
</feature>
<dbReference type="PANTHER" id="PTHR12732:SF0">
    <property type="entry name" value="PCI DOMAIN-CONTAINING PROTEIN 2"/>
    <property type="match status" value="1"/>
</dbReference>
<evidence type="ECO:0000256" key="1">
    <source>
        <dbReference type="ARBA" id="ARBA00025771"/>
    </source>
</evidence>
<evidence type="ECO:0000259" key="2">
    <source>
        <dbReference type="PROSITE" id="PS50250"/>
    </source>
</evidence>
<organism evidence="3 4">
    <name type="scientific">Cyberlindnera jadinii (strain ATCC 18201 / CBS 1600 / BCRC 20928 / JCM 3617 / NBRC 0987 / NRRL Y-1542)</name>
    <name type="common">Torula yeast</name>
    <name type="synonym">Candida utilis</name>
    <dbReference type="NCBI Taxonomy" id="983966"/>
    <lineage>
        <taxon>Eukaryota</taxon>
        <taxon>Fungi</taxon>
        <taxon>Dikarya</taxon>
        <taxon>Ascomycota</taxon>
        <taxon>Saccharomycotina</taxon>
        <taxon>Saccharomycetes</taxon>
        <taxon>Phaffomycetales</taxon>
        <taxon>Phaffomycetaceae</taxon>
        <taxon>Cyberlindnera</taxon>
    </lineage>
</organism>
<accession>A0A1E4RZ49</accession>
<sequence length="345" mass="40076">MNLFNETGDLLRALNRFAENKDNWAVKPLIAVTKLLISRAVEADNYMLNNPNEFNAKAVGDFEVERCLTKAARIIHNSFKLCLNDRNEDDQLTRRKYTYFFVAHELKIYYKLQNRDLAKNMEKVLVSLKRNLPDLMNIEKSHAVTYLYYSGIIFCGDGDFITAYKKFKLAYQLCNKKDDKHAEAILLYLIPLKFVVTRQYPDFAKFAKRLSVYSIYKALFESVVSGDLSKFDKEFDELEIFFLKKNLYFAIETMRQYVILKLIKRIHLITGSPLHLSIRALTAGFEVSLYHNDTRNVTNFSSDETECLMANLIYEGHIKGYLSHSNGVCVLSKKDPFPKQVRADL</sequence>
<gene>
    <name evidence="3" type="ORF">CYBJADRAFT_129159</name>
</gene>
<dbReference type="InterPro" id="IPR036388">
    <property type="entry name" value="WH-like_DNA-bd_sf"/>
</dbReference>
<dbReference type="AlphaFoldDB" id="A0A1E4RZ49"/>
<reference evidence="3 4" key="1">
    <citation type="journal article" date="2016" name="Proc. Natl. Acad. Sci. U.S.A.">
        <title>Comparative genomics of biotechnologically important yeasts.</title>
        <authorList>
            <person name="Riley R."/>
            <person name="Haridas S."/>
            <person name="Wolfe K.H."/>
            <person name="Lopes M.R."/>
            <person name="Hittinger C.T."/>
            <person name="Goeker M."/>
            <person name="Salamov A.A."/>
            <person name="Wisecaver J.H."/>
            <person name="Long T.M."/>
            <person name="Calvey C.H."/>
            <person name="Aerts A.L."/>
            <person name="Barry K.W."/>
            <person name="Choi C."/>
            <person name="Clum A."/>
            <person name="Coughlan A.Y."/>
            <person name="Deshpande S."/>
            <person name="Douglass A.P."/>
            <person name="Hanson S.J."/>
            <person name="Klenk H.-P."/>
            <person name="LaButti K.M."/>
            <person name="Lapidus A."/>
            <person name="Lindquist E.A."/>
            <person name="Lipzen A.M."/>
            <person name="Meier-Kolthoff J.P."/>
            <person name="Ohm R.A."/>
            <person name="Otillar R.P."/>
            <person name="Pangilinan J.L."/>
            <person name="Peng Y."/>
            <person name="Rokas A."/>
            <person name="Rosa C.A."/>
            <person name="Scheuner C."/>
            <person name="Sibirny A.A."/>
            <person name="Slot J.C."/>
            <person name="Stielow J.B."/>
            <person name="Sun H."/>
            <person name="Kurtzman C.P."/>
            <person name="Blackwell M."/>
            <person name="Grigoriev I.V."/>
            <person name="Jeffries T.W."/>
        </authorList>
    </citation>
    <scope>NUCLEOTIDE SEQUENCE [LARGE SCALE GENOMIC DNA]</scope>
    <source>
        <strain evidence="4">ATCC 18201 / CBS 1600 / BCRC 20928 / JCM 3617 / NBRC 0987 / NRRL Y-1542</strain>
    </source>
</reference>
<comment type="similarity">
    <text evidence="1">Belongs to the CSN12 family.</text>
</comment>
<dbReference type="GeneID" id="30987226"/>
<dbReference type="InterPro" id="IPR000717">
    <property type="entry name" value="PCI_dom"/>
</dbReference>